<dbReference type="PANTHER" id="PTHR23502">
    <property type="entry name" value="MAJOR FACILITATOR SUPERFAMILY"/>
    <property type="match status" value="1"/>
</dbReference>
<dbReference type="InterPro" id="IPR011701">
    <property type="entry name" value="MFS"/>
</dbReference>
<dbReference type="GO" id="GO:0005886">
    <property type="term" value="C:plasma membrane"/>
    <property type="evidence" value="ECO:0007669"/>
    <property type="project" value="TreeGrafter"/>
</dbReference>
<feature type="domain" description="Major facilitator superfamily (MFS) profile" evidence="8">
    <location>
        <begin position="1"/>
        <end position="119"/>
    </location>
</feature>
<evidence type="ECO:0000256" key="3">
    <source>
        <dbReference type="ARBA" id="ARBA00022989"/>
    </source>
</evidence>
<dbReference type="Gene3D" id="1.20.1250.20">
    <property type="entry name" value="MFS general substrate transporter like domains"/>
    <property type="match status" value="1"/>
</dbReference>
<feature type="chain" id="PRO_5034192588" description="Major facilitator superfamily (MFS) profile domain-containing protein" evidence="7">
    <location>
        <begin position="23"/>
        <end position="600"/>
    </location>
</feature>
<feature type="compositionally biased region" description="Low complexity" evidence="5">
    <location>
        <begin position="273"/>
        <end position="282"/>
    </location>
</feature>
<feature type="region of interest" description="Disordered" evidence="5">
    <location>
        <begin position="270"/>
        <end position="310"/>
    </location>
</feature>
<feature type="transmembrane region" description="Helical" evidence="6">
    <location>
        <begin position="378"/>
        <end position="402"/>
    </location>
</feature>
<dbReference type="InterPro" id="IPR020846">
    <property type="entry name" value="MFS_dom"/>
</dbReference>
<feature type="region of interest" description="Disordered" evidence="5">
    <location>
        <begin position="237"/>
        <end position="256"/>
    </location>
</feature>
<feature type="transmembrane region" description="Helical" evidence="6">
    <location>
        <begin position="32"/>
        <end position="59"/>
    </location>
</feature>
<dbReference type="AlphaFoldDB" id="A0A8H3V7I2"/>
<evidence type="ECO:0000256" key="5">
    <source>
        <dbReference type="SAM" id="MobiDB-lite"/>
    </source>
</evidence>
<proteinExistence type="predicted"/>
<feature type="transmembrane region" description="Helical" evidence="6">
    <location>
        <begin position="93"/>
        <end position="115"/>
    </location>
</feature>
<evidence type="ECO:0000256" key="4">
    <source>
        <dbReference type="ARBA" id="ARBA00023136"/>
    </source>
</evidence>
<comment type="subcellular location">
    <subcellularLocation>
        <location evidence="1">Membrane</location>
        <topology evidence="1">Multi-pass membrane protein</topology>
    </subcellularLocation>
</comment>
<keyword evidence="4 6" id="KW-0472">Membrane</keyword>
<dbReference type="GO" id="GO:0022857">
    <property type="term" value="F:transmembrane transporter activity"/>
    <property type="evidence" value="ECO:0007669"/>
    <property type="project" value="InterPro"/>
</dbReference>
<reference evidence="9 10" key="1">
    <citation type="submission" date="2019-11" db="EMBL/GenBank/DDBJ databases">
        <title>Venturia inaequalis Genome Resource.</title>
        <authorList>
            <person name="Lichtner F.J."/>
        </authorList>
    </citation>
    <scope>NUCLEOTIDE SEQUENCE [LARGE SCALE GENOMIC DNA]</scope>
    <source>
        <strain evidence="9">Bline_iso_100314</strain>
    </source>
</reference>
<keyword evidence="2 6" id="KW-0812">Transmembrane</keyword>
<protein>
    <recommendedName>
        <fullName evidence="8">Major facilitator superfamily (MFS) profile domain-containing protein</fullName>
    </recommendedName>
</protein>
<evidence type="ECO:0000256" key="2">
    <source>
        <dbReference type="ARBA" id="ARBA00022692"/>
    </source>
</evidence>
<dbReference type="Pfam" id="PF07690">
    <property type="entry name" value="MFS_1"/>
    <property type="match status" value="1"/>
</dbReference>
<feature type="signal peptide" evidence="7">
    <location>
        <begin position="1"/>
        <end position="22"/>
    </location>
</feature>
<feature type="compositionally biased region" description="Basic and acidic residues" evidence="5">
    <location>
        <begin position="146"/>
        <end position="168"/>
    </location>
</feature>
<feature type="transmembrane region" description="Helical" evidence="6">
    <location>
        <begin position="562"/>
        <end position="584"/>
    </location>
</feature>
<evidence type="ECO:0000313" key="9">
    <source>
        <dbReference type="EMBL" id="KAE9982800.1"/>
    </source>
</evidence>
<sequence length="600" mass="66802">MFGKRPVYLGSAIMFLLTSVWCALSPNYTSLLVARIFQGIAVSPVECLPSATIAEIFYLHERAYRLGIYTLLLLGGKNLVPLIAAAIVESLSWRWVFWIVTIIVAFCGSLLFFFVPETFWDRTPRPHHITMHVPAVLRPRSMRNTQSHDRTVEGNEERALSKSTEKRPHSAAFGDAPAPLEINTASDSNHKPALSSWRSPTEWAPIEESKTSLKVPTPDLHNLNSPWYNKKIEESSGMDYFSQGTPNDPSPPPTFPVPTSALEPTPIIPSSPPISLNLPTTPGRSVTPGKSALRPKDSRHPASSLLGTGKHVTLPESLERDLDRSISRAPDEVSQEPLALEYTEYYRAAPAKTYWQTLRPFSGRLCRDNWLRVAFRPFVLYAYPAILWSSVVYSLSVGWLIVLSESVSSIYKNSESYNFTSLQTGLVYVSPFIGGILGTAVAGKISDLIVRFMSRRNGGIYEPEYRLIMAIPITITTAIGLMGFGWSAQERDNWIVPTVFFGIISFGCSLGSTTAITFAVDSYRIYAGEALVTLNFSKNIFHGLAFSLFFPKWLESDGSKSVFLALGGIHVACLLSTVPMYIFGKRARMMTVRRNMMERF</sequence>
<dbReference type="PROSITE" id="PS50850">
    <property type="entry name" value="MFS"/>
    <property type="match status" value="1"/>
</dbReference>
<feature type="transmembrane region" description="Helical" evidence="6">
    <location>
        <begin position="422"/>
        <end position="446"/>
    </location>
</feature>
<dbReference type="InterPro" id="IPR036259">
    <property type="entry name" value="MFS_trans_sf"/>
</dbReference>
<dbReference type="FunFam" id="1.20.1250.20:FF:000396">
    <property type="entry name" value="MFS general substrate transporter"/>
    <property type="match status" value="1"/>
</dbReference>
<dbReference type="PANTHER" id="PTHR23502:SF4">
    <property type="entry name" value="MAJOR FACILITATOR SUPERFAMILY (MFS) PROFILE DOMAIN-CONTAINING PROTEIN-RELATED"/>
    <property type="match status" value="1"/>
</dbReference>
<gene>
    <name evidence="9" type="ORF">BLS_005382</name>
</gene>
<evidence type="ECO:0000256" key="1">
    <source>
        <dbReference type="ARBA" id="ARBA00004141"/>
    </source>
</evidence>
<keyword evidence="7" id="KW-0732">Signal</keyword>
<dbReference type="Gene3D" id="1.20.1720.10">
    <property type="entry name" value="Multidrug resistance protein D"/>
    <property type="match status" value="1"/>
</dbReference>
<organism evidence="9 10">
    <name type="scientific">Venturia inaequalis</name>
    <name type="common">Apple scab fungus</name>
    <dbReference type="NCBI Taxonomy" id="5025"/>
    <lineage>
        <taxon>Eukaryota</taxon>
        <taxon>Fungi</taxon>
        <taxon>Dikarya</taxon>
        <taxon>Ascomycota</taxon>
        <taxon>Pezizomycotina</taxon>
        <taxon>Dothideomycetes</taxon>
        <taxon>Pleosporomycetidae</taxon>
        <taxon>Venturiales</taxon>
        <taxon>Venturiaceae</taxon>
        <taxon>Venturia</taxon>
    </lineage>
</organism>
<accession>A0A8H3V7I2</accession>
<dbReference type="Proteomes" id="UP000433883">
    <property type="component" value="Unassembled WGS sequence"/>
</dbReference>
<feature type="transmembrane region" description="Helical" evidence="6">
    <location>
        <begin position="530"/>
        <end position="550"/>
    </location>
</feature>
<evidence type="ECO:0000313" key="10">
    <source>
        <dbReference type="Proteomes" id="UP000433883"/>
    </source>
</evidence>
<comment type="caution">
    <text evidence="9">The sequence shown here is derived from an EMBL/GenBank/DDBJ whole genome shotgun (WGS) entry which is preliminary data.</text>
</comment>
<feature type="region of interest" description="Disordered" evidence="5">
    <location>
        <begin position="140"/>
        <end position="197"/>
    </location>
</feature>
<evidence type="ECO:0000256" key="7">
    <source>
        <dbReference type="SAM" id="SignalP"/>
    </source>
</evidence>
<keyword evidence="3 6" id="KW-1133">Transmembrane helix</keyword>
<evidence type="ECO:0000256" key="6">
    <source>
        <dbReference type="SAM" id="Phobius"/>
    </source>
</evidence>
<feature type="transmembrane region" description="Helical" evidence="6">
    <location>
        <begin position="467"/>
        <end position="488"/>
    </location>
</feature>
<feature type="transmembrane region" description="Helical" evidence="6">
    <location>
        <begin position="494"/>
        <end position="518"/>
    </location>
</feature>
<name>A0A8H3V7I2_VENIN</name>
<feature type="transmembrane region" description="Helical" evidence="6">
    <location>
        <begin position="66"/>
        <end position="87"/>
    </location>
</feature>
<dbReference type="SUPFAM" id="SSF103473">
    <property type="entry name" value="MFS general substrate transporter"/>
    <property type="match status" value="1"/>
</dbReference>
<dbReference type="EMBL" id="WNWQ01000037">
    <property type="protein sequence ID" value="KAE9982800.1"/>
    <property type="molecule type" value="Genomic_DNA"/>
</dbReference>
<evidence type="ECO:0000259" key="8">
    <source>
        <dbReference type="PROSITE" id="PS50850"/>
    </source>
</evidence>